<feature type="active site" description="Proton acceptor" evidence="7">
    <location>
        <position position="283"/>
    </location>
</feature>
<reference evidence="10 11" key="1">
    <citation type="submission" date="2024-09" db="EMBL/GenBank/DDBJ databases">
        <title>Rethinking Asexuality: The Enigmatic Case of Functional Sexual Genes in Lepraria (Stereocaulaceae).</title>
        <authorList>
            <person name="Doellman M."/>
            <person name="Sun Y."/>
            <person name="Barcenas-Pena A."/>
            <person name="Lumbsch H.T."/>
            <person name="Grewe F."/>
        </authorList>
    </citation>
    <scope>NUCLEOTIDE SEQUENCE [LARGE SCALE GENOMIC DNA]</scope>
    <source>
        <strain evidence="10 11">Grewe 0041</strain>
    </source>
</reference>
<feature type="domain" description="Deacetylase sirtuin-type" evidence="9">
    <location>
        <begin position="155"/>
        <end position="455"/>
    </location>
</feature>
<feature type="compositionally biased region" description="Acidic residues" evidence="8">
    <location>
        <begin position="350"/>
        <end position="359"/>
    </location>
</feature>
<evidence type="ECO:0000313" key="11">
    <source>
        <dbReference type="Proteomes" id="UP001590951"/>
    </source>
</evidence>
<name>A0ABR4B495_9LECA</name>
<dbReference type="PANTHER" id="PTHR11085">
    <property type="entry name" value="NAD-DEPENDENT PROTEIN DEACYLASE SIRTUIN-5, MITOCHONDRIAL-RELATED"/>
    <property type="match status" value="1"/>
</dbReference>
<evidence type="ECO:0000256" key="7">
    <source>
        <dbReference type="PROSITE-ProRule" id="PRU00236"/>
    </source>
</evidence>
<evidence type="ECO:0000256" key="2">
    <source>
        <dbReference type="ARBA" id="ARBA00006924"/>
    </source>
</evidence>
<evidence type="ECO:0000259" key="9">
    <source>
        <dbReference type="PROSITE" id="PS50305"/>
    </source>
</evidence>
<comment type="cofactor">
    <cofactor evidence="1">
        <name>Zn(2+)</name>
        <dbReference type="ChEBI" id="CHEBI:29105"/>
    </cofactor>
</comment>
<evidence type="ECO:0000256" key="8">
    <source>
        <dbReference type="SAM" id="MobiDB-lite"/>
    </source>
</evidence>
<evidence type="ECO:0000256" key="5">
    <source>
        <dbReference type="ARBA" id="ARBA00022833"/>
    </source>
</evidence>
<gene>
    <name evidence="10" type="ORF">ABVK25_006931</name>
</gene>
<comment type="similarity">
    <text evidence="2">Belongs to the sirtuin family. Class I subfamily.</text>
</comment>
<dbReference type="InterPro" id="IPR026590">
    <property type="entry name" value="Ssirtuin_cat_dom"/>
</dbReference>
<proteinExistence type="inferred from homology"/>
<keyword evidence="4 7" id="KW-0479">Metal-binding</keyword>
<sequence>MATDEEVKWHPPLKAPAVEIIDLLSDDESVSKGAEVNARTQDRDASGEESGSESDGDSQFSFWEEALNAEEEAGELYESDGACTLEEAQAFRKRLKLVGEDRFLAETVEAGAISAKKLCTAFGIRPPFFLDGQEDDAFYPLLGLGICRELRKRVKLPMYNTIDDAVSLLKKSRNIVVLTGAGISTSLGIPDFRSKGTGLYSQLENLGLSDPQEVFDISLFREDPSVFYSVAKDILPSSKKFSPTHAFIRLLQDKGILLTNFTQNIDNLEGHAGILPEKLIQCHGSFATATCIECGYKVECEKLYYDLKAGKVAHCDRCIQRIREVKPGSKRKRSSDGSSGSRKKRQSYEDSTDDEDDDIAVAGVMKPDITFFGEDLPKTFHDRLMDHDRELVDLVLVIGTSLKVAPVSEVVGVLPPTVPQLYISREPCSHVDFDIDMLGDCDTIITELCRRAGWDLQHEMIAKDSCIDVQLREGYESRFSFKLVKP</sequence>
<dbReference type="InterPro" id="IPR029035">
    <property type="entry name" value="DHS-like_NAD/FAD-binding_dom"/>
</dbReference>
<evidence type="ECO:0000256" key="3">
    <source>
        <dbReference type="ARBA" id="ARBA00022679"/>
    </source>
</evidence>
<dbReference type="Gene3D" id="3.30.1600.10">
    <property type="entry name" value="SIR2/SIRT2 'Small Domain"/>
    <property type="match status" value="1"/>
</dbReference>
<dbReference type="PANTHER" id="PTHR11085:SF9">
    <property type="entry name" value="NAD-DEPENDENT PROTEIN DEACETYLASE SIRTUIN-1"/>
    <property type="match status" value="1"/>
</dbReference>
<dbReference type="InterPro" id="IPR050134">
    <property type="entry name" value="NAD-dep_sirtuin_deacylases"/>
</dbReference>
<dbReference type="PROSITE" id="PS50305">
    <property type="entry name" value="SIRTUIN"/>
    <property type="match status" value="1"/>
</dbReference>
<feature type="binding site" evidence="7">
    <location>
        <position position="291"/>
    </location>
    <ligand>
        <name>Zn(2+)</name>
        <dbReference type="ChEBI" id="CHEBI:29105"/>
    </ligand>
</feature>
<dbReference type="Proteomes" id="UP001590951">
    <property type="component" value="Unassembled WGS sequence"/>
</dbReference>
<dbReference type="EMBL" id="JBHFEH010000025">
    <property type="protein sequence ID" value="KAL2052691.1"/>
    <property type="molecule type" value="Genomic_DNA"/>
</dbReference>
<evidence type="ECO:0000256" key="1">
    <source>
        <dbReference type="ARBA" id="ARBA00001947"/>
    </source>
</evidence>
<dbReference type="InterPro" id="IPR026591">
    <property type="entry name" value="Sirtuin_cat_small_dom_sf"/>
</dbReference>
<dbReference type="SUPFAM" id="SSF52467">
    <property type="entry name" value="DHS-like NAD/FAD-binding domain"/>
    <property type="match status" value="1"/>
</dbReference>
<keyword evidence="3" id="KW-0808">Transferase</keyword>
<evidence type="ECO:0000256" key="4">
    <source>
        <dbReference type="ARBA" id="ARBA00022723"/>
    </source>
</evidence>
<keyword evidence="11" id="KW-1185">Reference proteome</keyword>
<protein>
    <recommendedName>
        <fullName evidence="9">Deacetylase sirtuin-type domain-containing protein</fullName>
    </recommendedName>
</protein>
<evidence type="ECO:0000256" key="6">
    <source>
        <dbReference type="ARBA" id="ARBA00023027"/>
    </source>
</evidence>
<keyword evidence="6" id="KW-0520">NAD</keyword>
<accession>A0ABR4B495</accession>
<keyword evidence="5 7" id="KW-0862">Zinc</keyword>
<feature type="region of interest" description="Disordered" evidence="8">
    <location>
        <begin position="329"/>
        <end position="359"/>
    </location>
</feature>
<dbReference type="Pfam" id="PF02146">
    <property type="entry name" value="SIR2"/>
    <property type="match status" value="1"/>
</dbReference>
<evidence type="ECO:0000313" key="10">
    <source>
        <dbReference type="EMBL" id="KAL2052691.1"/>
    </source>
</evidence>
<feature type="binding site" evidence="7">
    <location>
        <position position="318"/>
    </location>
    <ligand>
        <name>Zn(2+)</name>
        <dbReference type="ChEBI" id="CHEBI:29105"/>
    </ligand>
</feature>
<feature type="binding site" evidence="7">
    <location>
        <position position="294"/>
    </location>
    <ligand>
        <name>Zn(2+)</name>
        <dbReference type="ChEBI" id="CHEBI:29105"/>
    </ligand>
</feature>
<dbReference type="InterPro" id="IPR003000">
    <property type="entry name" value="Sirtuin"/>
</dbReference>
<feature type="region of interest" description="Disordered" evidence="8">
    <location>
        <begin position="31"/>
        <end position="59"/>
    </location>
</feature>
<comment type="caution">
    <text evidence="10">The sequence shown here is derived from an EMBL/GenBank/DDBJ whole genome shotgun (WGS) entry which is preliminary data.</text>
</comment>
<dbReference type="Gene3D" id="3.40.50.1220">
    <property type="entry name" value="TPP-binding domain"/>
    <property type="match status" value="1"/>
</dbReference>
<organism evidence="10 11">
    <name type="scientific">Lepraria finkii</name>
    <dbReference type="NCBI Taxonomy" id="1340010"/>
    <lineage>
        <taxon>Eukaryota</taxon>
        <taxon>Fungi</taxon>
        <taxon>Dikarya</taxon>
        <taxon>Ascomycota</taxon>
        <taxon>Pezizomycotina</taxon>
        <taxon>Lecanoromycetes</taxon>
        <taxon>OSLEUM clade</taxon>
        <taxon>Lecanoromycetidae</taxon>
        <taxon>Lecanorales</taxon>
        <taxon>Lecanorineae</taxon>
        <taxon>Stereocaulaceae</taxon>
        <taxon>Lepraria</taxon>
    </lineage>
</organism>
<feature type="binding site" evidence="7">
    <location>
        <position position="315"/>
    </location>
    <ligand>
        <name>Zn(2+)</name>
        <dbReference type="ChEBI" id="CHEBI:29105"/>
    </ligand>
</feature>